<keyword evidence="2" id="KW-1185">Reference proteome</keyword>
<dbReference type="EMBL" id="JAAAIM010000600">
    <property type="protein sequence ID" value="KAG0286146.1"/>
    <property type="molecule type" value="Genomic_DNA"/>
</dbReference>
<dbReference type="Proteomes" id="UP001194696">
    <property type="component" value="Unassembled WGS sequence"/>
</dbReference>
<name>A0ABQ7JW89_9FUNG</name>
<comment type="caution">
    <text evidence="1">The sequence shown here is derived from an EMBL/GenBank/DDBJ whole genome shotgun (WGS) entry which is preliminary data.</text>
</comment>
<proteinExistence type="predicted"/>
<organism evidence="1 2">
    <name type="scientific">Linnemannia gamsii</name>
    <dbReference type="NCBI Taxonomy" id="64522"/>
    <lineage>
        <taxon>Eukaryota</taxon>
        <taxon>Fungi</taxon>
        <taxon>Fungi incertae sedis</taxon>
        <taxon>Mucoromycota</taxon>
        <taxon>Mortierellomycotina</taxon>
        <taxon>Mortierellomycetes</taxon>
        <taxon>Mortierellales</taxon>
        <taxon>Mortierellaceae</taxon>
        <taxon>Linnemannia</taxon>
    </lineage>
</organism>
<protein>
    <submittedName>
        <fullName evidence="1">Uncharacterized protein</fullName>
    </submittedName>
</protein>
<reference evidence="1 2" key="1">
    <citation type="journal article" date="2020" name="Fungal Divers.">
        <title>Resolving the Mortierellaceae phylogeny through synthesis of multi-gene phylogenetics and phylogenomics.</title>
        <authorList>
            <person name="Vandepol N."/>
            <person name="Liber J."/>
            <person name="Desiro A."/>
            <person name="Na H."/>
            <person name="Kennedy M."/>
            <person name="Barry K."/>
            <person name="Grigoriev I.V."/>
            <person name="Miller A.N."/>
            <person name="O'Donnell K."/>
            <person name="Stajich J.E."/>
            <person name="Bonito G."/>
        </authorList>
    </citation>
    <scope>NUCLEOTIDE SEQUENCE [LARGE SCALE GENOMIC DNA]</scope>
    <source>
        <strain evidence="1 2">AD045</strain>
    </source>
</reference>
<evidence type="ECO:0000313" key="2">
    <source>
        <dbReference type="Proteomes" id="UP001194696"/>
    </source>
</evidence>
<gene>
    <name evidence="1" type="ORF">BGZ96_009733</name>
</gene>
<accession>A0ABQ7JW89</accession>
<sequence>MVMSVLPALDKVQPGQVSLTRIKLYEQFVQTWFERSLARLKAIQPKLTDAEQKAFRNLEGEFIGHSQAFNTDFALAMSEAKTTVAEYSPIARRGMAQDKRNEEFLGLSGGTSSMGGAG</sequence>
<evidence type="ECO:0000313" key="1">
    <source>
        <dbReference type="EMBL" id="KAG0286146.1"/>
    </source>
</evidence>